<evidence type="ECO:0000256" key="1">
    <source>
        <dbReference type="SAM" id="Phobius"/>
    </source>
</evidence>
<name>A0AAW9NSX8_9BACL</name>
<dbReference type="AlphaFoldDB" id="A0AAW9NSX8"/>
<accession>A0AAW9NSX8</accession>
<dbReference type="Proteomes" id="UP001344888">
    <property type="component" value="Unassembled WGS sequence"/>
</dbReference>
<feature type="transmembrane region" description="Helical" evidence="1">
    <location>
        <begin position="53"/>
        <end position="73"/>
    </location>
</feature>
<feature type="transmembrane region" description="Helical" evidence="1">
    <location>
        <begin position="85"/>
        <end position="110"/>
    </location>
</feature>
<keyword evidence="1" id="KW-0472">Membrane</keyword>
<evidence type="ECO:0000313" key="2">
    <source>
        <dbReference type="EMBL" id="MEC1179045.1"/>
    </source>
</evidence>
<reference evidence="2 3" key="1">
    <citation type="submission" date="2023-03" db="EMBL/GenBank/DDBJ databases">
        <title>Bacillus Genome Sequencing.</title>
        <authorList>
            <person name="Dunlap C."/>
        </authorList>
    </citation>
    <scope>NUCLEOTIDE SEQUENCE [LARGE SCALE GENOMIC DNA]</scope>
    <source>
        <strain evidence="2 3">B-59205</strain>
    </source>
</reference>
<dbReference type="RefSeq" id="WP_326123542.1">
    <property type="nucleotide sequence ID" value="NZ_JARSFG010000015.1"/>
</dbReference>
<protein>
    <submittedName>
        <fullName evidence="2">Uncharacterized protein</fullName>
    </submittedName>
</protein>
<gene>
    <name evidence="2" type="ORF">P9B03_11170</name>
</gene>
<organism evidence="2 3">
    <name type="scientific">Metasolibacillus meyeri</name>
    <dbReference type="NCBI Taxonomy" id="1071052"/>
    <lineage>
        <taxon>Bacteria</taxon>
        <taxon>Bacillati</taxon>
        <taxon>Bacillota</taxon>
        <taxon>Bacilli</taxon>
        <taxon>Bacillales</taxon>
        <taxon>Caryophanaceae</taxon>
        <taxon>Metasolibacillus</taxon>
    </lineage>
</organism>
<keyword evidence="1" id="KW-0812">Transmembrane</keyword>
<sequence length="776" mass="92651">MDVIELIKENIYIFFVIAIFLVLIQFFINHVYITMKNKFILTKIYKNIIVQNFLNAILPVILLAILTAFQQKYELINFGKKENYLTLVISILTLYGILYAFLQFTISYALQNKNDKHWGRSITKDFFLSYLGFEMFKSTFFKITLLYVVIYPVLGNIIPLEIKFFNIYFQHSIADAVWEVGLLVICILYVYLFLQSLSGMKILYDIQEKRNLWLELKIQDKIIEKYKKYFDYSYKQNNDNFCEILFDELKLLNSNEQVDMLMSILGEIFGTGRLPKVRKKGLFKIFNKDEQIWENRSFYINNLFNKLYEEIEKNNIELSLQGALVIYRWHDNAIIDTLINRRNSDDTKNKDFCIDLIAIYSSRDNFRYDMECTYFKLPSIIKSCIASCEDIERIHSYIVNRQGFMNQGSLADKEPYNMMVESYYRYFQSMLHSYGSYFNKLGYRYYSNFFGVHRNRFMNEQESEIIYDYLINLEYTEDSKEYALFLINKLDFKYRASFVFYNILYTGSSRKWEKDILLFEKIINQNWLDESIYDKNILEFVCTKIKNSNIGHRINSDLIKWIIKNMTISQLNEEVLERCSSERNFSYSQFIKLKYIFNQDYYCSLNLNTVDLNKTSFKSYSDWKIGFVKNILQTPKLLKTSFFSQQVYYVCSKISYEREHFQMENDFRLFLVNHSFKLSEDKFIDMIENYYLGKGIIEFLILQLGELEYKYLIDGVCDKPFALRVRAVIRGLNISVSSYIDGLVNQVNECGNEIISSIEKDEIIRVVEKMVKVNKE</sequence>
<evidence type="ECO:0000313" key="3">
    <source>
        <dbReference type="Proteomes" id="UP001344888"/>
    </source>
</evidence>
<dbReference type="EMBL" id="JARSFG010000015">
    <property type="protein sequence ID" value="MEC1179045.1"/>
    <property type="molecule type" value="Genomic_DNA"/>
</dbReference>
<feature type="transmembrane region" description="Helical" evidence="1">
    <location>
        <begin position="145"/>
        <end position="164"/>
    </location>
</feature>
<comment type="caution">
    <text evidence="2">The sequence shown here is derived from an EMBL/GenBank/DDBJ whole genome shotgun (WGS) entry which is preliminary data.</text>
</comment>
<feature type="transmembrane region" description="Helical" evidence="1">
    <location>
        <begin position="12"/>
        <end position="32"/>
    </location>
</feature>
<feature type="transmembrane region" description="Helical" evidence="1">
    <location>
        <begin position="176"/>
        <end position="194"/>
    </location>
</feature>
<keyword evidence="1" id="KW-1133">Transmembrane helix</keyword>
<proteinExistence type="predicted"/>
<keyword evidence="3" id="KW-1185">Reference proteome</keyword>